<dbReference type="InterPro" id="IPR003141">
    <property type="entry name" value="Pol/His_phosphatase_N"/>
</dbReference>
<dbReference type="STRING" id="1423763.FC46_GL001661"/>
<dbReference type="SUPFAM" id="SSF89550">
    <property type="entry name" value="PHP domain-like"/>
    <property type="match status" value="1"/>
</dbReference>
<keyword evidence="3" id="KW-0548">Nucleotidyltransferase</keyword>
<organism evidence="9 10">
    <name type="scientific">Lactobacillus kalixensis DSM 16043</name>
    <dbReference type="NCBI Taxonomy" id="1423763"/>
    <lineage>
        <taxon>Bacteria</taxon>
        <taxon>Bacillati</taxon>
        <taxon>Bacillota</taxon>
        <taxon>Bacilli</taxon>
        <taxon>Lactobacillales</taxon>
        <taxon>Lactobacillaceae</taxon>
        <taxon>Lactobacillus</taxon>
    </lineage>
</organism>
<evidence type="ECO:0000256" key="4">
    <source>
        <dbReference type="ARBA" id="ARBA00022705"/>
    </source>
</evidence>
<dbReference type="InterPro" id="IPR041931">
    <property type="entry name" value="DNA_pol3_alpha_thumb_dom"/>
</dbReference>
<dbReference type="PATRIC" id="fig|1423763.3.peg.1688"/>
<dbReference type="PANTHER" id="PTHR32294">
    <property type="entry name" value="DNA POLYMERASE III SUBUNIT ALPHA"/>
    <property type="match status" value="1"/>
</dbReference>
<dbReference type="InterPro" id="IPR004805">
    <property type="entry name" value="DnaE2/DnaE/PolC"/>
</dbReference>
<keyword evidence="2" id="KW-0808">Transferase</keyword>
<sequence>MKGGETMKVAALQNISSFSLLESPTRIKDLLISAKKENYEAVALTDINVTYGLVNFFELAKEVGIKTILGMQVRINGVLDTTEKYNLIVLAKNNKGYRNILRISSAINLLTDNGQNNHLVTLEKLEKYLSDLVVIVPANAQSELHRLSIENDQLGSDYIRQLKKRLQESCDLYLGVYARDAQRNYINYVHGLSKQFEIPLVAVEDSQYLKPQDHFLKKTLHAIKTGDKLHDITALAKQEGSHYLASAEEMLTRYHDFDLDEAVNNTWRIADKCNAEVIFQKPVLPKYHQGQFSSSQAYLHHLAQSGLEDRFTNGDVPEEYQKRLDYELQVIHEMGFDDYFLIVWDVINFCHRTGITTGPGRGSACGSLVSYSLKITEVDPLEYHLLFERFLNPARHEMPDIDLDIPDVKRDQVIRYMYEKYGMDHAAQILTFGTLAAKQALRDTGRVFGLSTVELDRWSKAVPFSKTKITLNEAYQESREMRLIVDSTPQSKLLFQTARALEGLPRHYSIHAAGLVISDDSIAGISGLQAGPLKIPVTQQTKKYVEALGLLKIDFLGLRNLTILGDTLDLIRSQGIKINPNKIPLDDPQTLALFRAGKTDAIFQFESAGIRQVLKKLEPDNFEDLVAVNALYRPGPMQNIDTFINRKKGQEAVKYPDPSLKQILAPTYGILVYQEQVMQTAQILAGFSLGEADLLRRAMSKKNQKLIDEERSKFIAGTVKNGRDKAVGERVYRYIEQFANYGFNRSHAVAYTKIAFWLAYLKVHFPAAFYTALLNSSASGSKAQTYIMEAQEADIRILPPDINTSDVDFKLSKDNILVGFKAIKGLRNDFIREIVTLKRPFTSFEDFLRQINPKFLQEDAIKALIMAGCFDNLEANRNLLLLNCKDVIENIQLTGQNLSLSVSLGGVPLKEAEPVTSAEKSEMEEKVLGFSTTTTPLIAVQKYARRFNARLLDHFQINDSGIAVGKLMSLKPIRTKKGTVMAFASFADSSCRQEITIFPGIYEKIHGILKEGDIYLLGIRTQSDRYDSSKAQYLLTNLKRVNFQE</sequence>
<dbReference type="EC" id="2.7.7.7" evidence="1"/>
<dbReference type="Gene3D" id="3.20.20.140">
    <property type="entry name" value="Metal-dependent hydrolases"/>
    <property type="match status" value="1"/>
</dbReference>
<dbReference type="Gene3D" id="1.10.150.870">
    <property type="match status" value="1"/>
</dbReference>
<dbReference type="GO" id="GO:0008408">
    <property type="term" value="F:3'-5' exonuclease activity"/>
    <property type="evidence" value="ECO:0007669"/>
    <property type="project" value="InterPro"/>
</dbReference>
<comment type="catalytic activity">
    <reaction evidence="7">
        <text>DNA(n) + a 2'-deoxyribonucleoside 5'-triphosphate = DNA(n+1) + diphosphate</text>
        <dbReference type="Rhea" id="RHEA:22508"/>
        <dbReference type="Rhea" id="RHEA-COMP:17339"/>
        <dbReference type="Rhea" id="RHEA-COMP:17340"/>
        <dbReference type="ChEBI" id="CHEBI:33019"/>
        <dbReference type="ChEBI" id="CHEBI:61560"/>
        <dbReference type="ChEBI" id="CHEBI:173112"/>
        <dbReference type="EC" id="2.7.7.7"/>
    </reaction>
</comment>
<gene>
    <name evidence="9" type="ORF">FC46_GL001661</name>
</gene>
<dbReference type="Pfam" id="PF17657">
    <property type="entry name" value="DNA_pol3_finger"/>
    <property type="match status" value="1"/>
</dbReference>
<evidence type="ECO:0000256" key="2">
    <source>
        <dbReference type="ARBA" id="ARBA00022679"/>
    </source>
</evidence>
<evidence type="ECO:0000256" key="3">
    <source>
        <dbReference type="ARBA" id="ARBA00022695"/>
    </source>
</evidence>
<dbReference type="GO" id="GO:0006260">
    <property type="term" value="P:DNA replication"/>
    <property type="evidence" value="ECO:0007669"/>
    <property type="project" value="UniProtKB-KW"/>
</dbReference>
<dbReference type="Pfam" id="PF07733">
    <property type="entry name" value="DNA_pol3_alpha"/>
    <property type="match status" value="1"/>
</dbReference>
<dbReference type="InterPro" id="IPR011708">
    <property type="entry name" value="DNA_pol3_alpha_NTPase_dom"/>
</dbReference>
<dbReference type="EMBL" id="AZFM01000006">
    <property type="protein sequence ID" value="KRL90816.1"/>
    <property type="molecule type" value="Genomic_DNA"/>
</dbReference>
<reference evidence="9 10" key="1">
    <citation type="journal article" date="2015" name="Genome Announc.">
        <title>Expanding the biotechnology potential of lactobacilli through comparative genomics of 213 strains and associated genera.</title>
        <authorList>
            <person name="Sun Z."/>
            <person name="Harris H.M."/>
            <person name="McCann A."/>
            <person name="Guo C."/>
            <person name="Argimon S."/>
            <person name="Zhang W."/>
            <person name="Yang X."/>
            <person name="Jeffery I.B."/>
            <person name="Cooney J.C."/>
            <person name="Kagawa T.F."/>
            <person name="Liu W."/>
            <person name="Song Y."/>
            <person name="Salvetti E."/>
            <person name="Wrobel A."/>
            <person name="Rasinkangas P."/>
            <person name="Parkhill J."/>
            <person name="Rea M.C."/>
            <person name="O'Sullivan O."/>
            <person name="Ritari J."/>
            <person name="Douillard F.P."/>
            <person name="Paul Ross R."/>
            <person name="Yang R."/>
            <person name="Briner A.E."/>
            <person name="Felis G.E."/>
            <person name="de Vos W.M."/>
            <person name="Barrangou R."/>
            <person name="Klaenhammer T.R."/>
            <person name="Caufield P.W."/>
            <person name="Cui Y."/>
            <person name="Zhang H."/>
            <person name="O'Toole P.W."/>
        </authorList>
    </citation>
    <scope>NUCLEOTIDE SEQUENCE [LARGE SCALE GENOMIC DNA]</scope>
    <source>
        <strain evidence="9 10">DSM 16043</strain>
    </source>
</reference>
<evidence type="ECO:0000256" key="6">
    <source>
        <dbReference type="ARBA" id="ARBA00026073"/>
    </source>
</evidence>
<dbReference type="InterPro" id="IPR029460">
    <property type="entry name" value="DNAPol_HHH"/>
</dbReference>
<protein>
    <recommendedName>
        <fullName evidence="1">DNA-directed DNA polymerase</fullName>
        <ecNumber evidence="1">2.7.7.7</ecNumber>
    </recommendedName>
</protein>
<dbReference type="PANTHER" id="PTHR32294:SF0">
    <property type="entry name" value="DNA POLYMERASE III SUBUNIT ALPHA"/>
    <property type="match status" value="1"/>
</dbReference>
<dbReference type="InterPro" id="IPR016195">
    <property type="entry name" value="Pol/histidinol_Pase-like"/>
</dbReference>
<keyword evidence="4" id="KW-0235">DNA replication</keyword>
<proteinExistence type="predicted"/>
<dbReference type="SMART" id="SM00481">
    <property type="entry name" value="POLIIIAc"/>
    <property type="match status" value="1"/>
</dbReference>
<dbReference type="Pfam" id="PF02811">
    <property type="entry name" value="PHP"/>
    <property type="match status" value="1"/>
</dbReference>
<comment type="subunit">
    <text evidence="6">DNA polymerase III contains a core (composed of alpha, epsilon and theta chains) that associates with a tau subunit. This core dimerizes to form the POLIII' complex. PolIII' associates with the gamma complex (composed of gamma, delta, delta', psi and chi chains) and with the beta chain to form the complete DNA polymerase III complex.</text>
</comment>
<evidence type="ECO:0000256" key="1">
    <source>
        <dbReference type="ARBA" id="ARBA00012417"/>
    </source>
</evidence>
<dbReference type="InterPro" id="IPR040982">
    <property type="entry name" value="DNA_pol3_finger"/>
</dbReference>
<dbReference type="Pfam" id="PF14579">
    <property type="entry name" value="HHH_6"/>
    <property type="match status" value="1"/>
</dbReference>
<evidence type="ECO:0000313" key="10">
    <source>
        <dbReference type="Proteomes" id="UP000051036"/>
    </source>
</evidence>
<dbReference type="GO" id="GO:0003887">
    <property type="term" value="F:DNA-directed DNA polymerase activity"/>
    <property type="evidence" value="ECO:0007669"/>
    <property type="project" value="UniProtKB-KW"/>
</dbReference>
<name>A0A0R1UBR4_9LACO</name>
<dbReference type="Gene3D" id="1.10.10.1600">
    <property type="entry name" value="Bacterial DNA polymerase III alpha subunit, thumb domain"/>
    <property type="match status" value="1"/>
</dbReference>
<evidence type="ECO:0000313" key="9">
    <source>
        <dbReference type="EMBL" id="KRL90816.1"/>
    </source>
</evidence>
<evidence type="ECO:0000256" key="5">
    <source>
        <dbReference type="ARBA" id="ARBA00022932"/>
    </source>
</evidence>
<feature type="domain" description="Polymerase/histidinol phosphatase N-terminal" evidence="8">
    <location>
        <begin position="10"/>
        <end position="77"/>
    </location>
</feature>
<dbReference type="AlphaFoldDB" id="A0A0R1UBR4"/>
<dbReference type="Proteomes" id="UP000051036">
    <property type="component" value="Unassembled WGS sequence"/>
</dbReference>
<comment type="caution">
    <text evidence="9">The sequence shown here is derived from an EMBL/GenBank/DDBJ whole genome shotgun (WGS) entry which is preliminary data.</text>
</comment>
<evidence type="ECO:0000259" key="8">
    <source>
        <dbReference type="SMART" id="SM00481"/>
    </source>
</evidence>
<dbReference type="CDD" id="cd04485">
    <property type="entry name" value="DnaE_OBF"/>
    <property type="match status" value="1"/>
</dbReference>
<keyword evidence="5 9" id="KW-0239">DNA-directed DNA polymerase</keyword>
<evidence type="ECO:0000256" key="7">
    <source>
        <dbReference type="ARBA" id="ARBA00049244"/>
    </source>
</evidence>
<dbReference type="NCBIfam" id="TIGR00594">
    <property type="entry name" value="polc"/>
    <property type="match status" value="1"/>
</dbReference>
<keyword evidence="10" id="KW-1185">Reference proteome</keyword>
<accession>A0A0R1UBR4</accession>
<dbReference type="InterPro" id="IPR004013">
    <property type="entry name" value="PHP_dom"/>
</dbReference>